<protein>
    <submittedName>
        <fullName evidence="2">Uncharacterized protein</fullName>
    </submittedName>
</protein>
<dbReference type="VEuPathDB" id="ToxoDB:ENH_00014790"/>
<feature type="region of interest" description="Disordered" evidence="1">
    <location>
        <begin position="1"/>
        <end position="43"/>
    </location>
</feature>
<keyword evidence="3" id="KW-1185">Reference proteome</keyword>
<feature type="compositionally biased region" description="Polar residues" evidence="1">
    <location>
        <begin position="19"/>
        <end position="29"/>
    </location>
</feature>
<proteinExistence type="predicted"/>
<evidence type="ECO:0000256" key="1">
    <source>
        <dbReference type="SAM" id="MobiDB-lite"/>
    </source>
</evidence>
<evidence type="ECO:0000313" key="3">
    <source>
        <dbReference type="Proteomes" id="UP000030754"/>
    </source>
</evidence>
<name>U6MSP9_9EIME</name>
<organism evidence="2 3">
    <name type="scientific">Eimeria necatrix</name>
    <dbReference type="NCBI Taxonomy" id="51315"/>
    <lineage>
        <taxon>Eukaryota</taxon>
        <taxon>Sar</taxon>
        <taxon>Alveolata</taxon>
        <taxon>Apicomplexa</taxon>
        <taxon>Conoidasida</taxon>
        <taxon>Coccidia</taxon>
        <taxon>Eucoccidiorida</taxon>
        <taxon>Eimeriorina</taxon>
        <taxon>Eimeriidae</taxon>
        <taxon>Eimeria</taxon>
    </lineage>
</organism>
<dbReference type="GeneID" id="25471660"/>
<accession>U6MSP9</accession>
<feature type="region of interest" description="Disordered" evidence="1">
    <location>
        <begin position="56"/>
        <end position="89"/>
    </location>
</feature>
<reference evidence="2" key="1">
    <citation type="submission" date="2013-10" db="EMBL/GenBank/DDBJ databases">
        <title>Genomic analysis of the causative agents of coccidiosis in chickens.</title>
        <authorList>
            <person name="Reid A.J."/>
            <person name="Blake D."/>
            <person name="Billington K."/>
            <person name="Browne H."/>
            <person name="Dunn M."/>
            <person name="Hung S."/>
            <person name="Kawahara F."/>
            <person name="Miranda-Saavedra D."/>
            <person name="Mourier T."/>
            <person name="Nagra H."/>
            <person name="Otto T.D."/>
            <person name="Rawlings N."/>
            <person name="Sanchez A."/>
            <person name="Sanders M."/>
            <person name="Subramaniam C."/>
            <person name="Tay Y."/>
            <person name="Dear P."/>
            <person name="Doerig C."/>
            <person name="Gruber A."/>
            <person name="Parkinson J."/>
            <person name="Shirley M."/>
            <person name="Wan K.L."/>
            <person name="Berriman M."/>
            <person name="Tomley F."/>
            <person name="Pain A."/>
        </authorList>
    </citation>
    <scope>NUCLEOTIDE SEQUENCE [LARGE SCALE GENOMIC DNA]</scope>
    <source>
        <strain evidence="2">Houghton</strain>
    </source>
</reference>
<dbReference type="Proteomes" id="UP000030754">
    <property type="component" value="Unassembled WGS sequence"/>
</dbReference>
<gene>
    <name evidence="2" type="ORF">ENH_00014790</name>
</gene>
<feature type="non-terminal residue" evidence="2">
    <location>
        <position position="1"/>
    </location>
</feature>
<sequence length="89" mass="9028">GPWGPGGPGGPLTCRQAVDPNNSGQQQHQAGAPLPAEGGEEDLVDLRALSCDVDEALGPHRLGGPPGPWRPRGPPRGWAPRGASGGKRA</sequence>
<feature type="compositionally biased region" description="Gly residues" evidence="1">
    <location>
        <begin position="1"/>
        <end position="10"/>
    </location>
</feature>
<evidence type="ECO:0000313" key="2">
    <source>
        <dbReference type="EMBL" id="CDJ66108.1"/>
    </source>
</evidence>
<dbReference type="RefSeq" id="XP_013434575.1">
    <property type="nucleotide sequence ID" value="XM_013579121.1"/>
</dbReference>
<dbReference type="AlphaFoldDB" id="U6MSP9"/>
<dbReference type="EMBL" id="HG723422">
    <property type="protein sequence ID" value="CDJ66108.1"/>
    <property type="molecule type" value="Genomic_DNA"/>
</dbReference>
<reference evidence="2" key="2">
    <citation type="submission" date="2013-10" db="EMBL/GenBank/DDBJ databases">
        <authorList>
            <person name="Aslett M."/>
        </authorList>
    </citation>
    <scope>NUCLEOTIDE SEQUENCE [LARGE SCALE GENOMIC DNA]</scope>
    <source>
        <strain evidence="2">Houghton</strain>
    </source>
</reference>
<feature type="compositionally biased region" description="Pro residues" evidence="1">
    <location>
        <begin position="65"/>
        <end position="74"/>
    </location>
</feature>